<organism evidence="1 2">
    <name type="scientific">Scomber scombrus</name>
    <name type="common">Atlantic mackerel</name>
    <name type="synonym">Scomber vernalis</name>
    <dbReference type="NCBI Taxonomy" id="13677"/>
    <lineage>
        <taxon>Eukaryota</taxon>
        <taxon>Metazoa</taxon>
        <taxon>Chordata</taxon>
        <taxon>Craniata</taxon>
        <taxon>Vertebrata</taxon>
        <taxon>Euteleostomi</taxon>
        <taxon>Actinopterygii</taxon>
        <taxon>Neopterygii</taxon>
        <taxon>Teleostei</taxon>
        <taxon>Neoteleostei</taxon>
        <taxon>Acanthomorphata</taxon>
        <taxon>Pelagiaria</taxon>
        <taxon>Scombriformes</taxon>
        <taxon>Scombridae</taxon>
        <taxon>Scomber</taxon>
    </lineage>
</organism>
<keyword evidence="2" id="KW-1185">Reference proteome</keyword>
<comment type="caution">
    <text evidence="1">The sequence shown here is derived from an EMBL/GenBank/DDBJ whole genome shotgun (WGS) entry which is preliminary data.</text>
</comment>
<name>A0AAV1NCK4_SCOSC</name>
<proteinExistence type="predicted"/>
<gene>
    <name evidence="1" type="ORF">FSCOSCO3_A014114</name>
</gene>
<reference evidence="1 2" key="1">
    <citation type="submission" date="2024-01" db="EMBL/GenBank/DDBJ databases">
        <authorList>
            <person name="Alioto T."/>
            <person name="Alioto T."/>
            <person name="Gomez Garrido J."/>
        </authorList>
    </citation>
    <scope>NUCLEOTIDE SEQUENCE [LARGE SCALE GENOMIC DNA]</scope>
</reference>
<accession>A0AAV1NCK4</accession>
<evidence type="ECO:0000313" key="2">
    <source>
        <dbReference type="Proteomes" id="UP001314229"/>
    </source>
</evidence>
<evidence type="ECO:0000313" key="1">
    <source>
        <dbReference type="EMBL" id="CAK6956149.1"/>
    </source>
</evidence>
<dbReference type="Proteomes" id="UP001314229">
    <property type="component" value="Unassembled WGS sequence"/>
</dbReference>
<protein>
    <submittedName>
        <fullName evidence="1">Uncharacterized protein</fullName>
    </submittedName>
</protein>
<dbReference type="EMBL" id="CAWUFR010000024">
    <property type="protein sequence ID" value="CAK6956149.1"/>
    <property type="molecule type" value="Genomic_DNA"/>
</dbReference>
<dbReference type="AlphaFoldDB" id="A0AAV1NCK4"/>
<sequence length="161" mass="17946">MATNEKTDLNSVNVQCTGVVHISIAFRGAVSKTESVSIKPAGNIKMSLLVQRRISTFNDFNKTVSGNEACRRPHPLSLVPLSTYIRYQEFGVERSFACVVIYSAIIFNNGEGLAPLPFDPIIRTPQNPKLYRLASQLDPLICWERQKLTSNEALSCEISDR</sequence>